<feature type="transmembrane region" description="Helical" evidence="3">
    <location>
        <begin position="229"/>
        <end position="252"/>
    </location>
</feature>
<dbReference type="RefSeq" id="WP_153737958.1">
    <property type="nucleotide sequence ID" value="NZ_WJNG01000015.1"/>
</dbReference>
<dbReference type="AlphaFoldDB" id="A0A6A8DIS2"/>
<comment type="caution">
    <text evidence="5">The sequence shown here is derived from an EMBL/GenBank/DDBJ whole genome shotgun (WGS) entry which is preliminary data.</text>
</comment>
<evidence type="ECO:0000313" key="6">
    <source>
        <dbReference type="Proteomes" id="UP000799092"/>
    </source>
</evidence>
<feature type="transmembrane region" description="Helical" evidence="3">
    <location>
        <begin position="115"/>
        <end position="133"/>
    </location>
</feature>
<reference evidence="5" key="1">
    <citation type="submission" date="2019-11" db="EMBL/GenBank/DDBJ databases">
        <authorList>
            <person name="Li J."/>
        </authorList>
    </citation>
    <scope>NUCLEOTIDE SEQUENCE</scope>
    <source>
        <strain evidence="5">B6B</strain>
    </source>
</reference>
<accession>A0A6A8DIS2</accession>
<feature type="domain" description="BD-FAE-like" evidence="4">
    <location>
        <begin position="317"/>
        <end position="444"/>
    </location>
</feature>
<evidence type="ECO:0000256" key="3">
    <source>
        <dbReference type="SAM" id="Phobius"/>
    </source>
</evidence>
<organism evidence="5 6">
    <name type="scientific">Aquibacillus halophilus</name>
    <dbReference type="NCBI Taxonomy" id="930132"/>
    <lineage>
        <taxon>Bacteria</taxon>
        <taxon>Bacillati</taxon>
        <taxon>Bacillota</taxon>
        <taxon>Bacilli</taxon>
        <taxon>Bacillales</taxon>
        <taxon>Bacillaceae</taxon>
        <taxon>Aquibacillus</taxon>
    </lineage>
</organism>
<sequence length="563" mass="63011">MEPLQRNKGLNYNTPTSQRRTFSKSYQLTMLMANSISLVWCVTYLSTDMSPQSGNLLGILLILTLVGNHTLTLMTGNSHFLDYAYLVLSMLTMIIVPILNTYASLDVNNLTSQSIVSISLIPLLLFLGMIISLTKINYQRRHSDHMVTLFNTKQPNHIKYILKRSLLFLLGLNLVIGVYLSYSLLDKNVSAGIFSIFIPQYSFFIGMYFLGLVVLILNLRNQKPLSNFFIGFVGFSVFLIFNLPMLIVPFHLQNAEEDYTAVFGPTNDSIPNQFMDVPFSIPEYIFGTPSDNFILNENITFYRGTEGVDLGLQLAFDAYLPPTNQQNLPGNNSVLIRIHGGGWTVGDKGAANFSQVNKYFASQGYVVFDVQYGLANKEKFIESAPVPASRIGEFSIDDMVRHIGIFTNYLVENNDEYNANLDSVFISGGSAGGQLANSVGLAIASERYTELFHSALTVRGLIPLYPANGLATNIGINGSKELVNPILLVNENSPPALVYQGTHDKIVDPIVASTFKTTYRKESNNQAALIMMPFGTHASDIYFPSYYNRVFIYYMERFMYQFK</sequence>
<dbReference type="OrthoDB" id="9815425at2"/>
<evidence type="ECO:0000313" key="5">
    <source>
        <dbReference type="EMBL" id="MRH44356.1"/>
    </source>
</evidence>
<dbReference type="EMBL" id="WJNG01000015">
    <property type="protein sequence ID" value="MRH44356.1"/>
    <property type="molecule type" value="Genomic_DNA"/>
</dbReference>
<gene>
    <name evidence="5" type="ORF">GH741_17065</name>
</gene>
<dbReference type="PROSITE" id="PS01173">
    <property type="entry name" value="LIPASE_GDXG_HIS"/>
    <property type="match status" value="1"/>
</dbReference>
<dbReference type="InterPro" id="IPR049492">
    <property type="entry name" value="BD-FAE-like_dom"/>
</dbReference>
<dbReference type="SUPFAM" id="SSF53474">
    <property type="entry name" value="alpha/beta-Hydrolases"/>
    <property type="match status" value="1"/>
</dbReference>
<keyword evidence="6" id="KW-1185">Reference proteome</keyword>
<evidence type="ECO:0000256" key="2">
    <source>
        <dbReference type="ARBA" id="ARBA00022801"/>
    </source>
</evidence>
<keyword evidence="3" id="KW-1133">Transmembrane helix</keyword>
<feature type="transmembrane region" description="Helical" evidence="3">
    <location>
        <begin position="28"/>
        <end position="47"/>
    </location>
</feature>
<feature type="transmembrane region" description="Helical" evidence="3">
    <location>
        <begin position="191"/>
        <end position="217"/>
    </location>
</feature>
<keyword evidence="3" id="KW-0472">Membrane</keyword>
<feature type="transmembrane region" description="Helical" evidence="3">
    <location>
        <begin position="83"/>
        <end position="103"/>
    </location>
</feature>
<dbReference type="Pfam" id="PF20434">
    <property type="entry name" value="BD-FAE"/>
    <property type="match status" value="1"/>
</dbReference>
<dbReference type="PANTHER" id="PTHR48081">
    <property type="entry name" value="AB HYDROLASE SUPERFAMILY PROTEIN C4A8.06C"/>
    <property type="match status" value="1"/>
</dbReference>
<feature type="transmembrane region" description="Helical" evidence="3">
    <location>
        <begin position="166"/>
        <end position="185"/>
    </location>
</feature>
<dbReference type="InterPro" id="IPR029058">
    <property type="entry name" value="AB_hydrolase_fold"/>
</dbReference>
<dbReference type="InterPro" id="IPR002168">
    <property type="entry name" value="Lipase_GDXG_HIS_AS"/>
</dbReference>
<dbReference type="GO" id="GO:0016787">
    <property type="term" value="F:hydrolase activity"/>
    <property type="evidence" value="ECO:0007669"/>
    <property type="project" value="UniProtKB-KW"/>
</dbReference>
<comment type="similarity">
    <text evidence="1">Belongs to the 'GDXG' lipolytic enzyme family.</text>
</comment>
<keyword evidence="3" id="KW-0812">Transmembrane</keyword>
<dbReference type="Proteomes" id="UP000799092">
    <property type="component" value="Unassembled WGS sequence"/>
</dbReference>
<name>A0A6A8DIS2_9BACI</name>
<keyword evidence="2 5" id="KW-0378">Hydrolase</keyword>
<dbReference type="Gene3D" id="3.40.50.1820">
    <property type="entry name" value="alpha/beta hydrolase"/>
    <property type="match status" value="1"/>
</dbReference>
<feature type="transmembrane region" description="Helical" evidence="3">
    <location>
        <begin position="53"/>
        <end position="71"/>
    </location>
</feature>
<dbReference type="InterPro" id="IPR050300">
    <property type="entry name" value="GDXG_lipolytic_enzyme"/>
</dbReference>
<proteinExistence type="inferred from homology"/>
<protein>
    <submittedName>
        <fullName evidence="5">Alpha/beta hydrolase fold domain-containing protein</fullName>
    </submittedName>
</protein>
<evidence type="ECO:0000256" key="1">
    <source>
        <dbReference type="ARBA" id="ARBA00010515"/>
    </source>
</evidence>
<evidence type="ECO:0000259" key="4">
    <source>
        <dbReference type="Pfam" id="PF20434"/>
    </source>
</evidence>